<keyword evidence="2" id="KW-1185">Reference proteome</keyword>
<accession>A0ABT2HPV9</accession>
<gene>
    <name evidence="1" type="ORF">M3B43_05070</name>
</gene>
<name>A0ABT2HPV9_9MICC</name>
<dbReference type="CDD" id="cd09176">
    <property type="entry name" value="PLDc_unchar6"/>
    <property type="match status" value="1"/>
</dbReference>
<dbReference type="Gene3D" id="3.30.870.10">
    <property type="entry name" value="Endonuclease Chain A"/>
    <property type="match status" value="1"/>
</dbReference>
<dbReference type="RefSeq" id="WP_260072806.1">
    <property type="nucleotide sequence ID" value="NZ_JALXMO010000008.1"/>
</dbReference>
<reference evidence="1 2" key="1">
    <citation type="submission" date="2022-04" db="EMBL/GenBank/DDBJ databases">
        <title>Human microbiome associated bacterial genomes.</title>
        <authorList>
            <person name="Sandstrom S."/>
            <person name="Salamzade R."/>
            <person name="Kalan L.R."/>
        </authorList>
    </citation>
    <scope>NUCLEOTIDE SEQUENCE [LARGE SCALE GENOMIC DNA]</scope>
    <source>
        <strain evidence="2">p3-SID767</strain>
    </source>
</reference>
<dbReference type="InterPro" id="IPR059166">
    <property type="entry name" value="PLD-like_cat"/>
</dbReference>
<proteinExistence type="predicted"/>
<comment type="caution">
    <text evidence="1">The sequence shown here is derived from an EMBL/GenBank/DDBJ whole genome shotgun (WGS) entry which is preliminary data.</text>
</comment>
<organism evidence="1 2">
    <name type="scientific">Nesterenkonia massiliensis</name>
    <dbReference type="NCBI Taxonomy" id="1232429"/>
    <lineage>
        <taxon>Bacteria</taxon>
        <taxon>Bacillati</taxon>
        <taxon>Actinomycetota</taxon>
        <taxon>Actinomycetes</taxon>
        <taxon>Micrococcales</taxon>
        <taxon>Micrococcaceae</taxon>
        <taxon>Nesterenkonia</taxon>
    </lineage>
</organism>
<evidence type="ECO:0000313" key="1">
    <source>
        <dbReference type="EMBL" id="MCT1606707.1"/>
    </source>
</evidence>
<protein>
    <submittedName>
        <fullName evidence="1">Phospholipase D family protein</fullName>
    </submittedName>
</protein>
<sequence>MLDPGNRAAFTEELAPPPGFALHHAVGTTFTLDLDAALAVPLALTRFSDDDASTGEPRAPEDGDAQPDRVSILAALLGVSERIDIFTQAGAMSVDRPSELFELLGPMIHQGALPRGGIIHPKVWFLSFTNIDGERRWRLLCSSRNLTFDRSWDAMIRLEGEPAPQDRVPEARERNAPLVALLRYLQHPDVLTGRLPDARRQKLARFAEELAEVQWETSRPVKDLRFHALGVPDQPAPQLMGTRALIVSPFLTADGLYALTRKVRGETDVVSRPEAFDALGDTAFTGMRTWTVDSAAEAQEDAPTGLTGLHAKILAYQTTSTQSRLLIGSANATGPAFAALTGAGTGNVELMVEVLAAAKDNPYTPAAVQESMQALLQPHSPAPEPTEEDPQTEELDRLQRALLQLAARPLTIEVTEENPAGEEETSYQLRVTSTDVTVPARIRRLRWHLLPDESLGAEHLPTSEDPLILSGVALRSISPFVRISAEDTAGNRVQAVLMGTLIGDPPQRRESIIASRLADPQRLMQLIMLLLDFTPGAAGASWATGVGESVSHPDGGRHFPGLLEALLRALNHGAEGMAEVHRVLETLRRSPEGDSLPHDFLTLWDAAWQAHLQEEGIAG</sequence>
<dbReference type="Proteomes" id="UP001205046">
    <property type="component" value="Unassembled WGS sequence"/>
</dbReference>
<evidence type="ECO:0000313" key="2">
    <source>
        <dbReference type="Proteomes" id="UP001205046"/>
    </source>
</evidence>
<dbReference type="EMBL" id="JALXMO010000008">
    <property type="protein sequence ID" value="MCT1606707.1"/>
    <property type="molecule type" value="Genomic_DNA"/>
</dbReference>